<reference evidence="1" key="1">
    <citation type="journal article" date="2014" name="PLoS ONE">
        <title>Transcriptome-Based Identification of ABC Transporters in the Western Tarnished Plant Bug Lygus hesperus.</title>
        <authorList>
            <person name="Hull J.J."/>
            <person name="Chaney K."/>
            <person name="Geib S.M."/>
            <person name="Fabrick J.A."/>
            <person name="Brent C.S."/>
            <person name="Walsh D."/>
            <person name="Lavine L.C."/>
        </authorList>
    </citation>
    <scope>NUCLEOTIDE SEQUENCE</scope>
</reference>
<reference evidence="1" key="2">
    <citation type="submission" date="2014-07" db="EMBL/GenBank/DDBJ databases">
        <authorList>
            <person name="Hull J."/>
        </authorList>
    </citation>
    <scope>NUCLEOTIDE SEQUENCE</scope>
</reference>
<sequence length="185" mass="20976">SAVVRDSSEAVLRFNLNKVSTAIKDWCKINALLLNEEKTQTLTIQLNGRLSQHINLLGLEVDSRLSWASHVELLSAKLASSIFMLRRLSSMISPDILRTVYHACFQSRLSYCVIMWGNSVHSTSIFKLQKKAIRILLKLGWQESCRGHFRELNILTLPSLYALSCLLYVHQNLDSIVVDLTVMST</sequence>
<evidence type="ECO:0008006" key="2">
    <source>
        <dbReference type="Google" id="ProtNLM"/>
    </source>
</evidence>
<gene>
    <name evidence="1" type="ORF">CM83_999</name>
</gene>
<accession>A0A0A9XRH9</accession>
<name>A0A0A9XRH9_LYGHE</name>
<feature type="non-terminal residue" evidence="1">
    <location>
        <position position="1"/>
    </location>
</feature>
<evidence type="ECO:0000313" key="1">
    <source>
        <dbReference type="EMBL" id="JAG23347.1"/>
    </source>
</evidence>
<protein>
    <recommendedName>
        <fullName evidence="2">RNA-directed DNA polymerase from mobile element jockey</fullName>
    </recommendedName>
</protein>
<dbReference type="EMBL" id="GBHO01020257">
    <property type="protein sequence ID" value="JAG23347.1"/>
    <property type="molecule type" value="Transcribed_RNA"/>
</dbReference>
<dbReference type="PANTHER" id="PTHR33332">
    <property type="entry name" value="REVERSE TRANSCRIPTASE DOMAIN-CONTAINING PROTEIN"/>
    <property type="match status" value="1"/>
</dbReference>
<proteinExistence type="predicted"/>
<organism evidence="1">
    <name type="scientific">Lygus hesperus</name>
    <name type="common">Western plant bug</name>
    <dbReference type="NCBI Taxonomy" id="30085"/>
    <lineage>
        <taxon>Eukaryota</taxon>
        <taxon>Metazoa</taxon>
        <taxon>Ecdysozoa</taxon>
        <taxon>Arthropoda</taxon>
        <taxon>Hexapoda</taxon>
        <taxon>Insecta</taxon>
        <taxon>Pterygota</taxon>
        <taxon>Neoptera</taxon>
        <taxon>Paraneoptera</taxon>
        <taxon>Hemiptera</taxon>
        <taxon>Heteroptera</taxon>
        <taxon>Panheteroptera</taxon>
        <taxon>Cimicomorpha</taxon>
        <taxon>Miridae</taxon>
        <taxon>Mirini</taxon>
        <taxon>Lygus</taxon>
    </lineage>
</organism>
<dbReference type="AlphaFoldDB" id="A0A0A9XRH9"/>